<gene>
    <name evidence="4" type="primary">nahD</name>
    <name evidence="4" type="ORF">GCM10011320_27080</name>
</gene>
<evidence type="ECO:0000256" key="1">
    <source>
        <dbReference type="PIRNR" id="PIRNR006386"/>
    </source>
</evidence>
<name>A0A917NRF2_9PROT</name>
<feature type="active site" description="Nucleophile" evidence="2">
    <location>
        <position position="13"/>
    </location>
</feature>
<comment type="caution">
    <text evidence="4">The sequence shown here is derived from an EMBL/GenBank/DDBJ whole genome shotgun (WGS) entry which is preliminary data.</text>
</comment>
<protein>
    <recommendedName>
        <fullName evidence="1">2-hydroxychromene-2-carboxylate isomerase</fullName>
        <ecNumber evidence="1">5.99.1.4</ecNumber>
    </recommendedName>
</protein>
<dbReference type="RefSeq" id="WP_188967582.1">
    <property type="nucleotide sequence ID" value="NZ_BMKW01000006.1"/>
</dbReference>
<dbReference type="GO" id="GO:0004364">
    <property type="term" value="F:glutathione transferase activity"/>
    <property type="evidence" value="ECO:0007669"/>
    <property type="project" value="TreeGrafter"/>
</dbReference>
<dbReference type="GO" id="GO:0018845">
    <property type="term" value="F:2-hydroxychromene-2-carboxylate isomerase activity"/>
    <property type="evidence" value="ECO:0007669"/>
    <property type="project" value="UniProtKB-UniRule"/>
</dbReference>
<dbReference type="PANTHER" id="PTHR42943:SF4">
    <property type="entry name" value="C2H2-TYPE DOMAIN-CONTAINING PROTEIN"/>
    <property type="match status" value="1"/>
</dbReference>
<evidence type="ECO:0000256" key="2">
    <source>
        <dbReference type="PIRSR" id="PIRSR006386-1"/>
    </source>
</evidence>
<reference evidence="4" key="1">
    <citation type="journal article" date="2014" name="Int. J. Syst. Evol. Microbiol.">
        <title>Complete genome sequence of Corynebacterium casei LMG S-19264T (=DSM 44701T), isolated from a smear-ripened cheese.</title>
        <authorList>
            <consortium name="US DOE Joint Genome Institute (JGI-PGF)"/>
            <person name="Walter F."/>
            <person name="Albersmeier A."/>
            <person name="Kalinowski J."/>
            <person name="Ruckert C."/>
        </authorList>
    </citation>
    <scope>NUCLEOTIDE SEQUENCE</scope>
    <source>
        <strain evidence="4">CGMCC 1.3617</strain>
    </source>
</reference>
<dbReference type="InterPro" id="IPR001853">
    <property type="entry name" value="DSBA-like_thioredoxin_dom"/>
</dbReference>
<dbReference type="InterPro" id="IPR044087">
    <property type="entry name" value="NahD-like"/>
</dbReference>
<dbReference type="AlphaFoldDB" id="A0A917NRF2"/>
<dbReference type="GO" id="GO:0004602">
    <property type="term" value="F:glutathione peroxidase activity"/>
    <property type="evidence" value="ECO:0007669"/>
    <property type="project" value="TreeGrafter"/>
</dbReference>
<dbReference type="GO" id="GO:0006749">
    <property type="term" value="P:glutathione metabolic process"/>
    <property type="evidence" value="ECO:0007669"/>
    <property type="project" value="TreeGrafter"/>
</dbReference>
<dbReference type="Pfam" id="PF01323">
    <property type="entry name" value="DSBA"/>
    <property type="match status" value="1"/>
</dbReference>
<evidence type="ECO:0000313" key="4">
    <source>
        <dbReference type="EMBL" id="GGJ18330.1"/>
    </source>
</evidence>
<proteinExistence type="inferred from homology"/>
<dbReference type="EMBL" id="BMKW01000006">
    <property type="protein sequence ID" value="GGJ18330.1"/>
    <property type="molecule type" value="Genomic_DNA"/>
</dbReference>
<evidence type="ECO:0000313" key="5">
    <source>
        <dbReference type="Proteomes" id="UP000661507"/>
    </source>
</evidence>
<dbReference type="InterPro" id="IPR036249">
    <property type="entry name" value="Thioredoxin-like_sf"/>
</dbReference>
<dbReference type="SUPFAM" id="SSF52833">
    <property type="entry name" value="Thioredoxin-like"/>
    <property type="match status" value="1"/>
</dbReference>
<keyword evidence="5" id="KW-1185">Reference proteome</keyword>
<dbReference type="GO" id="GO:1901170">
    <property type="term" value="P:naphthalene catabolic process"/>
    <property type="evidence" value="ECO:0007669"/>
    <property type="project" value="InterPro"/>
</dbReference>
<dbReference type="PIRSF" id="PIRSF006386">
    <property type="entry name" value="HCCAis_GSTk"/>
    <property type="match status" value="1"/>
</dbReference>
<comment type="similarity">
    <text evidence="1">Belongs to the GST superfamily. NadH family.</text>
</comment>
<dbReference type="Proteomes" id="UP000661507">
    <property type="component" value="Unassembled WGS sequence"/>
</dbReference>
<reference evidence="4" key="2">
    <citation type="submission" date="2020-09" db="EMBL/GenBank/DDBJ databases">
        <authorList>
            <person name="Sun Q."/>
            <person name="Zhou Y."/>
        </authorList>
    </citation>
    <scope>NUCLEOTIDE SEQUENCE</scope>
    <source>
        <strain evidence="4">CGMCC 1.3617</strain>
    </source>
</reference>
<accession>A0A917NRF2</accession>
<organism evidence="4 5">
    <name type="scientific">Neoroseomonas lacus</name>
    <dbReference type="NCBI Taxonomy" id="287609"/>
    <lineage>
        <taxon>Bacteria</taxon>
        <taxon>Pseudomonadati</taxon>
        <taxon>Pseudomonadota</taxon>
        <taxon>Alphaproteobacteria</taxon>
        <taxon>Acetobacterales</taxon>
        <taxon>Acetobacteraceae</taxon>
        <taxon>Neoroseomonas</taxon>
    </lineage>
</organism>
<evidence type="ECO:0000259" key="3">
    <source>
        <dbReference type="Pfam" id="PF01323"/>
    </source>
</evidence>
<sequence length="202" mass="21507">MPKTIEYYFSVSSPWAYLGTPRLLALAARHGAVIDSVPIALIGENGGISVRNRPEARRAYWFRDLARCAAHLGMPLLMEGRPPLQDAGLASPMLVAAQRAGLDVIALGFALQRGYWAQGRDIGDAATRAAIATEAGFDGAALLAAESAPEAAVQWEANLARATAAGVFGVPTYRLAGELFWGQDRLDYLERHLSGIAAMVTA</sequence>
<comment type="catalytic activity">
    <reaction evidence="1">
        <text>2-hydroxychromene-2-carboxylate = (3E)-4-(2-hydroxyphenyl)-2-oxobut-3-enoate</text>
        <dbReference type="Rhea" id="RHEA:27401"/>
        <dbReference type="ChEBI" id="CHEBI:59350"/>
        <dbReference type="ChEBI" id="CHEBI:59353"/>
        <dbReference type="EC" id="5.99.1.4"/>
    </reaction>
</comment>
<dbReference type="PANTHER" id="PTHR42943">
    <property type="entry name" value="GLUTATHIONE S-TRANSFERASE KAPPA"/>
    <property type="match status" value="1"/>
</dbReference>
<dbReference type="InterPro" id="IPR051924">
    <property type="entry name" value="GST_Kappa/NadH"/>
</dbReference>
<dbReference type="EC" id="5.99.1.4" evidence="1"/>
<feature type="domain" description="DSBA-like thioredoxin" evidence="3">
    <location>
        <begin position="4"/>
        <end position="193"/>
    </location>
</feature>
<keyword evidence="1 4" id="KW-0413">Isomerase</keyword>
<dbReference type="CDD" id="cd03022">
    <property type="entry name" value="DsbA_HCCA_Iso"/>
    <property type="match status" value="1"/>
</dbReference>
<dbReference type="Gene3D" id="3.40.30.10">
    <property type="entry name" value="Glutaredoxin"/>
    <property type="match status" value="1"/>
</dbReference>
<dbReference type="InterPro" id="IPR014440">
    <property type="entry name" value="HCCAis_GSTk"/>
</dbReference>